<protein>
    <recommendedName>
        <fullName evidence="6">Protein PelE</fullName>
    </recommendedName>
</protein>
<evidence type="ECO:0000313" key="5">
    <source>
        <dbReference type="Proteomes" id="UP000236751"/>
    </source>
</evidence>
<dbReference type="EMBL" id="CP000103">
    <property type="protein sequence ID" value="ABB75030.1"/>
    <property type="molecule type" value="Genomic_DNA"/>
</dbReference>
<dbReference type="Proteomes" id="UP000002718">
    <property type="component" value="Chromosome"/>
</dbReference>
<reference evidence="2 4" key="3">
    <citation type="journal article" date="2008" name="Appl. Environ. Microbiol.">
        <title>Complete genome sequence of Nitrosospira multiformis, an ammonia-oxidizing bacterium from the soil environment.</title>
        <authorList>
            <person name="Norton J.M."/>
            <person name="Klotz M.G."/>
            <person name="Stein L.Y."/>
            <person name="Arp D.J."/>
            <person name="Bottomley P.J."/>
            <person name="Chain P.S."/>
            <person name="Hauser L.J."/>
            <person name="Land M.L."/>
            <person name="Larimer F.W."/>
            <person name="Shin M.W."/>
            <person name="Starkenburg S.R."/>
        </authorList>
    </citation>
    <scope>NUCLEOTIDE SEQUENCE [LARGE SCALE GENOMIC DNA]</scope>
    <source>
        <strain evidence="2">ATCC 25196</strain>
        <strain evidence="4">ATCC 25196 / NCIMB 11849 / C 71</strain>
    </source>
</reference>
<keyword evidence="1" id="KW-0472">Membrane</keyword>
<dbReference type="EMBL" id="FNVK01000011">
    <property type="protein sequence ID" value="SEF84264.1"/>
    <property type="molecule type" value="Genomic_DNA"/>
</dbReference>
<evidence type="ECO:0000313" key="4">
    <source>
        <dbReference type="Proteomes" id="UP000002718"/>
    </source>
</evidence>
<evidence type="ECO:0008006" key="6">
    <source>
        <dbReference type="Google" id="ProtNLM"/>
    </source>
</evidence>
<feature type="transmembrane region" description="Helical" evidence="1">
    <location>
        <begin position="37"/>
        <end position="55"/>
    </location>
</feature>
<dbReference type="HOGENOM" id="CLU_061179_1_0_4"/>
<reference evidence="3 5" key="4">
    <citation type="submission" date="2016-10" db="EMBL/GenBank/DDBJ databases">
        <authorList>
            <person name="de Groot N.N."/>
        </authorList>
    </citation>
    <scope>NUCLEOTIDE SEQUENCE [LARGE SCALE GENOMIC DNA]</scope>
    <source>
        <strain evidence="3 5">Nl13</strain>
    </source>
</reference>
<evidence type="ECO:0000313" key="2">
    <source>
        <dbReference type="EMBL" id="ABB75030.1"/>
    </source>
</evidence>
<feature type="transmembrane region" description="Helical" evidence="1">
    <location>
        <begin position="76"/>
        <end position="96"/>
    </location>
</feature>
<proteinExistence type="predicted"/>
<keyword evidence="4" id="KW-1185">Reference proteome</keyword>
<evidence type="ECO:0000313" key="3">
    <source>
        <dbReference type="EMBL" id="SEF84264.1"/>
    </source>
</evidence>
<reference evidence="2" key="1">
    <citation type="submission" date="2005-08" db="EMBL/GenBank/DDBJ databases">
        <title>Complete sequence of Chromosome 1 of Nitrosospira multiformis ATCC 25196.</title>
        <authorList>
            <consortium name="US DOE Joint Genome Institute"/>
            <person name="Copeland A."/>
            <person name="Lucas S."/>
            <person name="Lapidus A."/>
            <person name="Barry K."/>
            <person name="Detter J.C."/>
            <person name="Glavina T."/>
            <person name="Hammon N."/>
            <person name="Israni S."/>
            <person name="Pitluck S."/>
            <person name="Chain P."/>
            <person name="Malfatti S."/>
            <person name="Shin M."/>
            <person name="Vergez L."/>
            <person name="Schmutz J."/>
            <person name="Larimer F."/>
            <person name="Land M."/>
            <person name="Hauser L."/>
            <person name="Kyrpides N."/>
            <person name="Lykidis A."/>
            <person name="Richardson P."/>
        </authorList>
    </citation>
    <scope>NUCLEOTIDE SEQUENCE</scope>
    <source>
        <strain evidence="2">ATCC 25196</strain>
    </source>
</reference>
<keyword evidence="1" id="KW-0812">Transmembrane</keyword>
<dbReference type="eggNOG" id="COG1413">
    <property type="taxonomic scope" value="Bacteria"/>
</dbReference>
<dbReference type="AlphaFoldDB" id="Q2Y891"/>
<keyword evidence="1" id="KW-1133">Transmembrane helix</keyword>
<gene>
    <name evidence="2" type="ordered locus">Nmul_A1733</name>
    <name evidence="3" type="ORF">SAMN05216403_11142</name>
</gene>
<organism evidence="2 4">
    <name type="scientific">Nitrosospira multiformis (strain ATCC 25196 / NCIMB 11849 / C 71)</name>
    <dbReference type="NCBI Taxonomy" id="323848"/>
    <lineage>
        <taxon>Bacteria</taxon>
        <taxon>Pseudomonadati</taxon>
        <taxon>Pseudomonadota</taxon>
        <taxon>Betaproteobacteria</taxon>
        <taxon>Nitrosomonadales</taxon>
        <taxon>Nitrosomonadaceae</taxon>
        <taxon>Nitrosospira</taxon>
    </lineage>
</organism>
<name>Q2Y891_NITMU</name>
<dbReference type="STRING" id="323848.Nmul_A1733"/>
<sequence length="379" mass="42524">MRRMYRLLAFSGVTAEVVAVLLVWLSADDALADWQEGALLFMAAVFHSASSYYLARMFWQALPRRYKLPPRRSLGLLFAFLWILPVFGALGVLWSITRALKQPRTRSAKNVKIIILPELPFSPPVIFPVPPYSQGALRQIVHFAQRSLKRLKAVMATRHMSPREAMEIWSKATRDPIDDVRLLAYAMKDAHEKRLTDRVLALTEALPHLPPRAQNACRKTIAALCWELVYHKLVQGAVRQHWLKNARTQMEVVLGSPSITRRDVPSASVSASVRAASEASLASPKHEMGEASSLSGSVNADSWLLYGRILLESGEAALARKAFVNAQTHGADQQQLLPWFAEIAFRQRKFTEAKACLSALARVGEKGRELALVRAWWNK</sequence>
<evidence type="ECO:0000256" key="1">
    <source>
        <dbReference type="SAM" id="Phobius"/>
    </source>
</evidence>
<dbReference type="RefSeq" id="WP_011381050.1">
    <property type="nucleotide sequence ID" value="NC_007614.1"/>
</dbReference>
<accession>Q2Y891</accession>
<reference evidence="4" key="2">
    <citation type="submission" date="2005-08" db="EMBL/GenBank/DDBJ databases">
        <title>Complete sequence of chromosome 1 of Nitrosospira multiformis ATCC 25196.</title>
        <authorList>
            <person name="Copeland A."/>
            <person name="Lucas S."/>
            <person name="Lapidus A."/>
            <person name="Barry K."/>
            <person name="Detter J.C."/>
            <person name="Glavina T."/>
            <person name="Hammon N."/>
            <person name="Israni S."/>
            <person name="Pitluck S."/>
            <person name="Chain P."/>
            <person name="Malfatti S."/>
            <person name="Shin M."/>
            <person name="Vergez L."/>
            <person name="Schmutz J."/>
            <person name="Larimer F."/>
            <person name="Land M."/>
            <person name="Hauser L."/>
            <person name="Kyrpides N."/>
            <person name="Lykidis A."/>
            <person name="Richardson P."/>
        </authorList>
    </citation>
    <scope>NUCLEOTIDE SEQUENCE [LARGE SCALE GENOMIC DNA]</scope>
    <source>
        <strain evidence="4">ATCC 25196 / NCIMB 11849 / C 71</strain>
    </source>
</reference>
<dbReference type="Proteomes" id="UP000236751">
    <property type="component" value="Unassembled WGS sequence"/>
</dbReference>
<dbReference type="KEGG" id="nmu:Nmul_A1733"/>
<feature type="transmembrane region" description="Helical" evidence="1">
    <location>
        <begin position="7"/>
        <end position="25"/>
    </location>
</feature>